<protein>
    <submittedName>
        <fullName evidence="2">Uncharacterized protein</fullName>
    </submittedName>
</protein>
<name>A0A1Y0B2F4_9LAMI</name>
<dbReference type="EMBL" id="KY774314">
    <property type="protein sequence ID" value="ART31632.1"/>
    <property type="molecule type" value="Genomic_DNA"/>
</dbReference>
<feature type="region of interest" description="Disordered" evidence="1">
    <location>
        <begin position="1"/>
        <end position="64"/>
    </location>
</feature>
<dbReference type="AlphaFoldDB" id="A0A1Y0B2F4"/>
<reference evidence="2" key="1">
    <citation type="submission" date="2017-03" db="EMBL/GenBank/DDBJ databases">
        <title>The mitochondrial genome of the carnivorous plant Utricularia reniformis (Lentibulariaceae): structure, comparative analysis and evolutionary landmarks.</title>
        <authorList>
            <person name="Silva S.R."/>
            <person name="Alvarenga D.O."/>
            <person name="Michael T.P."/>
            <person name="Miranda V.F.O."/>
            <person name="Varani A.M."/>
        </authorList>
    </citation>
    <scope>NUCLEOTIDE SEQUENCE</scope>
</reference>
<accession>A0A1Y0B2F4</accession>
<keyword evidence="2" id="KW-0496">Mitochondrion</keyword>
<organism evidence="2">
    <name type="scientific">Utricularia reniformis</name>
    <dbReference type="NCBI Taxonomy" id="192314"/>
    <lineage>
        <taxon>Eukaryota</taxon>
        <taxon>Viridiplantae</taxon>
        <taxon>Streptophyta</taxon>
        <taxon>Embryophyta</taxon>
        <taxon>Tracheophyta</taxon>
        <taxon>Spermatophyta</taxon>
        <taxon>Magnoliopsida</taxon>
        <taxon>eudicotyledons</taxon>
        <taxon>Gunneridae</taxon>
        <taxon>Pentapetalae</taxon>
        <taxon>asterids</taxon>
        <taxon>lamiids</taxon>
        <taxon>Lamiales</taxon>
        <taxon>Lentibulariaceae</taxon>
        <taxon>Utricularia</taxon>
    </lineage>
</organism>
<feature type="compositionally biased region" description="Basic and acidic residues" evidence="1">
    <location>
        <begin position="47"/>
        <end position="58"/>
    </location>
</feature>
<geneLocation type="mitochondrion" evidence="2"/>
<gene>
    <name evidence="2" type="ORF">AEK19_MT1439</name>
</gene>
<proteinExistence type="predicted"/>
<evidence type="ECO:0000313" key="2">
    <source>
        <dbReference type="EMBL" id="ART31632.1"/>
    </source>
</evidence>
<evidence type="ECO:0000256" key="1">
    <source>
        <dbReference type="SAM" id="MobiDB-lite"/>
    </source>
</evidence>
<sequence length="64" mass="6891">MKLDPEALKPVVMPASTPKGRGRNPREGKNGGSMARVAFTQAYRGELSSDKGRLDGLKSPHQVN</sequence>